<evidence type="ECO:0000313" key="1">
    <source>
        <dbReference type="EMBL" id="KAK7105402.1"/>
    </source>
</evidence>
<name>A0AAN9BH86_9CAEN</name>
<accession>A0AAN9BH86</accession>
<keyword evidence="2" id="KW-1185">Reference proteome</keyword>
<dbReference type="EMBL" id="JBAMIC010000007">
    <property type="protein sequence ID" value="KAK7105402.1"/>
    <property type="molecule type" value="Genomic_DNA"/>
</dbReference>
<reference evidence="1 2" key="1">
    <citation type="submission" date="2024-02" db="EMBL/GenBank/DDBJ databases">
        <title>Chromosome-scale genome assembly of the rough periwinkle Littorina saxatilis.</title>
        <authorList>
            <person name="De Jode A."/>
            <person name="Faria R."/>
            <person name="Formenti G."/>
            <person name="Sims Y."/>
            <person name="Smith T.P."/>
            <person name="Tracey A."/>
            <person name="Wood J.M.D."/>
            <person name="Zagrodzka Z.B."/>
            <person name="Johannesson K."/>
            <person name="Butlin R.K."/>
            <person name="Leder E.H."/>
        </authorList>
    </citation>
    <scope>NUCLEOTIDE SEQUENCE [LARGE SCALE GENOMIC DNA]</scope>
    <source>
        <strain evidence="1">Snail1</strain>
        <tissue evidence="1">Muscle</tissue>
    </source>
</reference>
<protein>
    <submittedName>
        <fullName evidence="1">Uncharacterized protein</fullName>
    </submittedName>
</protein>
<dbReference type="Proteomes" id="UP001374579">
    <property type="component" value="Unassembled WGS sequence"/>
</dbReference>
<dbReference type="AlphaFoldDB" id="A0AAN9BH86"/>
<proteinExistence type="predicted"/>
<sequence length="128" mass="14250">MAGVDVQSAGQMITCDAGTFKVGKPAYITCHFRTNVNDTKRSINMARYPPDAPGTIGTDVVLCPWSEEKKKHDCFTEMDNYELVGDITDRLTVKIPEVSVEHADLYMCFFVPPDQTDPHPCELHVQGT</sequence>
<gene>
    <name evidence="1" type="ORF">V1264_016789</name>
</gene>
<organism evidence="1 2">
    <name type="scientific">Littorina saxatilis</name>
    <dbReference type="NCBI Taxonomy" id="31220"/>
    <lineage>
        <taxon>Eukaryota</taxon>
        <taxon>Metazoa</taxon>
        <taxon>Spiralia</taxon>
        <taxon>Lophotrochozoa</taxon>
        <taxon>Mollusca</taxon>
        <taxon>Gastropoda</taxon>
        <taxon>Caenogastropoda</taxon>
        <taxon>Littorinimorpha</taxon>
        <taxon>Littorinoidea</taxon>
        <taxon>Littorinidae</taxon>
        <taxon>Littorina</taxon>
    </lineage>
</organism>
<evidence type="ECO:0000313" key="2">
    <source>
        <dbReference type="Proteomes" id="UP001374579"/>
    </source>
</evidence>
<comment type="caution">
    <text evidence="1">The sequence shown here is derived from an EMBL/GenBank/DDBJ whole genome shotgun (WGS) entry which is preliminary data.</text>
</comment>